<protein>
    <submittedName>
        <fullName evidence="2">PepSY-associated TM helix domain-containing protein</fullName>
    </submittedName>
</protein>
<accession>A0ABU3T0Y8</accession>
<dbReference type="Proteomes" id="UP001247805">
    <property type="component" value="Unassembled WGS sequence"/>
</dbReference>
<evidence type="ECO:0000313" key="3">
    <source>
        <dbReference type="Proteomes" id="UP001247805"/>
    </source>
</evidence>
<keyword evidence="1" id="KW-0472">Membrane</keyword>
<feature type="transmembrane region" description="Helical" evidence="1">
    <location>
        <begin position="159"/>
        <end position="187"/>
    </location>
</feature>
<sequence>MISSSITGALLVYAKDIQHFVNPDYWRVEPQSKPLDFSQLINQVEAQTLQQVSRVEPAHEQSLAWQLALANQRYVSVNPYTGSVLLEYDYYETFYGFTMAFHRWLLLQNKDGSHPFKVWVSIATLCLIVEVLLGFYLWIRPKHRLKRLKINKKAKARTLFYQLHTVIGVYLCLPIALIAFSGIAFHWPSQTSSVVEVITFSDIEQRPQAPEITAQPIATRQLTLALERG</sequence>
<keyword evidence="1" id="KW-1133">Transmembrane helix</keyword>
<evidence type="ECO:0000313" key="2">
    <source>
        <dbReference type="EMBL" id="MDU0355934.1"/>
    </source>
</evidence>
<keyword evidence="3" id="KW-1185">Reference proteome</keyword>
<dbReference type="InterPro" id="IPR005625">
    <property type="entry name" value="PepSY-ass_TM"/>
</dbReference>
<proteinExistence type="predicted"/>
<gene>
    <name evidence="2" type="ORF">RS130_20400</name>
</gene>
<keyword evidence="1" id="KW-0812">Transmembrane</keyword>
<dbReference type="EMBL" id="JAWDIO010000002">
    <property type="protein sequence ID" value="MDU0355934.1"/>
    <property type="molecule type" value="Genomic_DNA"/>
</dbReference>
<feature type="transmembrane region" description="Helical" evidence="1">
    <location>
        <begin position="118"/>
        <end position="139"/>
    </location>
</feature>
<dbReference type="Pfam" id="PF03929">
    <property type="entry name" value="PepSY_TM"/>
    <property type="match status" value="1"/>
</dbReference>
<name>A0ABU3T0Y8_9ALTE</name>
<reference evidence="2 3" key="1">
    <citation type="submission" date="2023-10" db="EMBL/GenBank/DDBJ databases">
        <title>Glaciecola aquimarina strain GGW-M5 nov., isolated from a coastal seawater.</title>
        <authorList>
            <person name="Bayburt H."/>
            <person name="Kim J.M."/>
            <person name="Choi B.J."/>
            <person name="Jeon C.O."/>
        </authorList>
    </citation>
    <scope>NUCLEOTIDE SEQUENCE [LARGE SCALE GENOMIC DNA]</scope>
    <source>
        <strain evidence="2 3">KCTC 32108</strain>
    </source>
</reference>
<dbReference type="RefSeq" id="WP_316027449.1">
    <property type="nucleotide sequence ID" value="NZ_JAWDIO010000002.1"/>
</dbReference>
<evidence type="ECO:0000256" key="1">
    <source>
        <dbReference type="SAM" id="Phobius"/>
    </source>
</evidence>
<comment type="caution">
    <text evidence="2">The sequence shown here is derived from an EMBL/GenBank/DDBJ whole genome shotgun (WGS) entry which is preliminary data.</text>
</comment>
<dbReference type="PANTHER" id="PTHR34219">
    <property type="entry name" value="IRON-REGULATED INNER MEMBRANE PROTEIN-RELATED"/>
    <property type="match status" value="1"/>
</dbReference>
<organism evidence="2 3">
    <name type="scientific">Paraglaciecola aquimarina</name>
    <dbReference type="NCBI Taxonomy" id="1235557"/>
    <lineage>
        <taxon>Bacteria</taxon>
        <taxon>Pseudomonadati</taxon>
        <taxon>Pseudomonadota</taxon>
        <taxon>Gammaproteobacteria</taxon>
        <taxon>Alteromonadales</taxon>
        <taxon>Alteromonadaceae</taxon>
        <taxon>Paraglaciecola</taxon>
    </lineage>
</organism>